<keyword evidence="1" id="KW-0812">Transmembrane</keyword>
<feature type="transmembrane region" description="Helical" evidence="1">
    <location>
        <begin position="40"/>
        <end position="61"/>
    </location>
</feature>
<comment type="caution">
    <text evidence="2">The sequence shown here is derived from an EMBL/GenBank/DDBJ whole genome shotgun (WGS) entry which is preliminary data.</text>
</comment>
<feature type="transmembrane region" description="Helical" evidence="1">
    <location>
        <begin position="7"/>
        <end position="25"/>
    </location>
</feature>
<accession>A0ABT3JB47</accession>
<evidence type="ECO:0000256" key="1">
    <source>
        <dbReference type="SAM" id="Phobius"/>
    </source>
</evidence>
<dbReference type="Proteomes" id="UP001526246">
    <property type="component" value="Unassembled WGS sequence"/>
</dbReference>
<gene>
    <name evidence="2" type="ORF">OMW55_00490</name>
</gene>
<keyword evidence="1" id="KW-1133">Transmembrane helix</keyword>
<evidence type="ECO:0000313" key="2">
    <source>
        <dbReference type="EMBL" id="MCW3796288.1"/>
    </source>
</evidence>
<evidence type="ECO:0000313" key="3">
    <source>
        <dbReference type="Proteomes" id="UP001526246"/>
    </source>
</evidence>
<reference evidence="2 3" key="1">
    <citation type="submission" date="2022-10" db="EMBL/GenBank/DDBJ databases">
        <title>Sphingomonas sp.</title>
        <authorList>
            <person name="Jin C."/>
        </authorList>
    </citation>
    <scope>NUCLEOTIDE SEQUENCE [LARGE SCALE GENOMIC DNA]</scope>
    <source>
        <strain evidence="2 3">BN140010</strain>
    </source>
</reference>
<organism evidence="2 3">
    <name type="scientific">Sphingomonas arvum</name>
    <dbReference type="NCBI Taxonomy" id="2992113"/>
    <lineage>
        <taxon>Bacteria</taxon>
        <taxon>Pseudomonadati</taxon>
        <taxon>Pseudomonadota</taxon>
        <taxon>Alphaproteobacteria</taxon>
        <taxon>Sphingomonadales</taxon>
        <taxon>Sphingomonadaceae</taxon>
        <taxon>Sphingomonas</taxon>
    </lineage>
</organism>
<dbReference type="EMBL" id="JAPDOB010000001">
    <property type="protein sequence ID" value="MCW3796288.1"/>
    <property type="molecule type" value="Genomic_DNA"/>
</dbReference>
<name>A0ABT3JB47_9SPHN</name>
<keyword evidence="3" id="KW-1185">Reference proteome</keyword>
<sequence>MPFDTPDILKLLVGVLFLGAGVWQYRRRSGGENGSYGSQSGVLLLGVGALLIAWVIGGLFAHPTAAELGR</sequence>
<proteinExistence type="predicted"/>
<protein>
    <submittedName>
        <fullName evidence="2">Uncharacterized protein</fullName>
    </submittedName>
</protein>
<dbReference type="RefSeq" id="WP_264880047.1">
    <property type="nucleotide sequence ID" value="NZ_JAPDOB010000001.1"/>
</dbReference>
<keyword evidence="1" id="KW-0472">Membrane</keyword>